<dbReference type="EMBL" id="JBHULM010000007">
    <property type="protein sequence ID" value="MFD2541595.1"/>
    <property type="molecule type" value="Genomic_DNA"/>
</dbReference>
<keyword evidence="1" id="KW-1133">Transmembrane helix</keyword>
<keyword evidence="1" id="KW-0812">Transmembrane</keyword>
<reference evidence="3" key="1">
    <citation type="journal article" date="2019" name="Int. J. Syst. Evol. Microbiol.">
        <title>The Global Catalogue of Microorganisms (GCM) 10K type strain sequencing project: providing services to taxonomists for standard genome sequencing and annotation.</title>
        <authorList>
            <consortium name="The Broad Institute Genomics Platform"/>
            <consortium name="The Broad Institute Genome Sequencing Center for Infectious Disease"/>
            <person name="Wu L."/>
            <person name="Ma J."/>
        </authorList>
    </citation>
    <scope>NUCLEOTIDE SEQUENCE [LARGE SCALE GENOMIC DNA]</scope>
    <source>
        <strain evidence="3">KCTC 42808</strain>
    </source>
</reference>
<protein>
    <submittedName>
        <fullName evidence="2">Uncharacterized protein</fullName>
    </submittedName>
</protein>
<dbReference type="Proteomes" id="UP001597467">
    <property type="component" value="Unassembled WGS sequence"/>
</dbReference>
<evidence type="ECO:0000256" key="1">
    <source>
        <dbReference type="SAM" id="Phobius"/>
    </source>
</evidence>
<proteinExistence type="predicted"/>
<organism evidence="2 3">
    <name type="scientific">Lacinutrix gracilariae</name>
    <dbReference type="NCBI Taxonomy" id="1747198"/>
    <lineage>
        <taxon>Bacteria</taxon>
        <taxon>Pseudomonadati</taxon>
        <taxon>Bacteroidota</taxon>
        <taxon>Flavobacteriia</taxon>
        <taxon>Flavobacteriales</taxon>
        <taxon>Flavobacteriaceae</taxon>
        <taxon>Lacinutrix</taxon>
    </lineage>
</organism>
<dbReference type="RefSeq" id="WP_379901468.1">
    <property type="nucleotide sequence ID" value="NZ_JBHULM010000007.1"/>
</dbReference>
<keyword evidence="1" id="KW-0472">Membrane</keyword>
<gene>
    <name evidence="2" type="ORF">ACFSSB_04625</name>
</gene>
<evidence type="ECO:0000313" key="3">
    <source>
        <dbReference type="Proteomes" id="UP001597467"/>
    </source>
</evidence>
<name>A0ABW5K131_9FLAO</name>
<accession>A0ABW5K131</accession>
<evidence type="ECO:0000313" key="2">
    <source>
        <dbReference type="EMBL" id="MFD2541595.1"/>
    </source>
</evidence>
<comment type="caution">
    <text evidence="2">The sequence shown here is derived from an EMBL/GenBank/DDBJ whole genome shotgun (WGS) entry which is preliminary data.</text>
</comment>
<sequence>MKNKYKLLALSILLDAIGLIPFIDIVWAPLSGYIMTRMYKGEIGKIAGIITFIEEAIPGLDFIPTFTIMWLYTYVFKKNKAEETIMDVDAE</sequence>
<keyword evidence="3" id="KW-1185">Reference proteome</keyword>
<feature type="transmembrane region" description="Helical" evidence="1">
    <location>
        <begin position="56"/>
        <end position="76"/>
    </location>
</feature>
<feature type="transmembrane region" description="Helical" evidence="1">
    <location>
        <begin position="7"/>
        <end position="30"/>
    </location>
</feature>